<protein>
    <submittedName>
        <fullName evidence="1">Uncharacterized protein</fullName>
    </submittedName>
</protein>
<organism evidence="1 2">
    <name type="scientific">Hohaiivirga grylli</name>
    <dbReference type="NCBI Taxonomy" id="3133970"/>
    <lineage>
        <taxon>Bacteria</taxon>
        <taxon>Pseudomonadati</taxon>
        <taxon>Pseudomonadota</taxon>
        <taxon>Alphaproteobacteria</taxon>
        <taxon>Hyphomicrobiales</taxon>
        <taxon>Methylobacteriaceae</taxon>
        <taxon>Hohaiivirga</taxon>
    </lineage>
</organism>
<reference evidence="1 2" key="1">
    <citation type="submission" date="2024-04" db="EMBL/GenBank/DDBJ databases">
        <title>A novel species isolated from cricket.</title>
        <authorList>
            <person name="Wang H.-C."/>
        </authorList>
    </citation>
    <scope>NUCLEOTIDE SEQUENCE [LARGE SCALE GENOMIC DNA]</scope>
    <source>
        <strain evidence="1 2">WL0021</strain>
    </source>
</reference>
<sequence>MMEAMGLILKRNTILIASGPSHDPERKHLFVVCTDRSQDGKHLLVPINKCRGTKPDETCILKEYEHKFLKEESYINYRKSRVEPGDKLSLGIKRKLFIPHVEVNGQVFLRISNGICLSPFTPFWVKKFAGCVDR</sequence>
<keyword evidence="2" id="KW-1185">Reference proteome</keyword>
<accession>A0ABV0BL08</accession>
<evidence type="ECO:0000313" key="1">
    <source>
        <dbReference type="EMBL" id="MEN3931283.1"/>
    </source>
</evidence>
<dbReference type="EMBL" id="JBBYXI010000003">
    <property type="protein sequence ID" value="MEN3931283.1"/>
    <property type="molecule type" value="Genomic_DNA"/>
</dbReference>
<evidence type="ECO:0000313" key="2">
    <source>
        <dbReference type="Proteomes" id="UP001418637"/>
    </source>
</evidence>
<comment type="caution">
    <text evidence="1">The sequence shown here is derived from an EMBL/GenBank/DDBJ whole genome shotgun (WGS) entry which is preliminary data.</text>
</comment>
<dbReference type="Proteomes" id="UP001418637">
    <property type="component" value="Unassembled WGS sequence"/>
</dbReference>
<gene>
    <name evidence="1" type="ORF">WJT86_09460</name>
</gene>
<name>A0ABV0BL08_9HYPH</name>
<proteinExistence type="predicted"/>